<name>B2BXP2_9ROSI</name>
<dbReference type="Pfam" id="PF03004">
    <property type="entry name" value="Transposase_24"/>
    <property type="match status" value="1"/>
</dbReference>
<feature type="compositionally biased region" description="Low complexity" evidence="2">
    <location>
        <begin position="263"/>
        <end position="275"/>
    </location>
</feature>
<dbReference type="PANTHER" id="PTHR33144:SF25">
    <property type="entry name" value="DUF4216 DOMAIN-CONTAINING PROTEIN"/>
    <property type="match status" value="1"/>
</dbReference>
<accession>B2BXP2</accession>
<feature type="region of interest" description="Disordered" evidence="2">
    <location>
        <begin position="176"/>
        <end position="219"/>
    </location>
</feature>
<organism evidence="3">
    <name type="scientific">Tarenaya spinosa</name>
    <dbReference type="NCBI Taxonomy" id="228870"/>
    <lineage>
        <taxon>Eukaryota</taxon>
        <taxon>Viridiplantae</taxon>
        <taxon>Streptophyta</taxon>
        <taxon>Embryophyta</taxon>
        <taxon>Tracheophyta</taxon>
        <taxon>Spermatophyta</taxon>
        <taxon>Magnoliopsida</taxon>
        <taxon>eudicotyledons</taxon>
        <taxon>Gunneridae</taxon>
        <taxon>Pentapetalae</taxon>
        <taxon>rosids</taxon>
        <taxon>malvids</taxon>
        <taxon>Brassicales</taxon>
        <taxon>Cleomaceae</taxon>
        <taxon>New World clade</taxon>
        <taxon>Tarenaya</taxon>
    </lineage>
</organism>
<evidence type="ECO:0000256" key="2">
    <source>
        <dbReference type="SAM" id="MobiDB-lite"/>
    </source>
</evidence>
<sequence>MVIDFQFLRFSGSGGLLAGSSGAPPPPPPPPSRLPEPVDAPPLFPECDITLEEVEEILNSFDTREVPLIDPELDGALWFGVNDKDLRKKFTAIITSNFPQLYYCWTVVPDNIKRSWWHSFIHTDKVYKEFNQLGMQRLKQMMNNAKRRHQLHGLPPEWATDDLYQQLLSHWNSDHFKNKSSKAKQSRLSQKFEGDGPHRHTSGAKSFKKRQKEMEKEMGRTPSIVELVARTHKKSDGTYVDPRAERVVSTVTQRLTQLSQNVGDSAGSSSGLSASDQDRCYVESVSPNKGRIYGLGGLQRDLFDDFGAAIPPGMQSDLEQQRRIETLEQQLAATRQQVTNLEQIVELMRGDRPLHNTPPSSGAETTARNLGTSEDEETRSAN</sequence>
<keyword evidence="1" id="KW-0175">Coiled coil</keyword>
<dbReference type="PANTHER" id="PTHR33144">
    <property type="entry name" value="OS10G0409366 PROTEIN-RELATED"/>
    <property type="match status" value="1"/>
</dbReference>
<evidence type="ECO:0000256" key="1">
    <source>
        <dbReference type="SAM" id="Coils"/>
    </source>
</evidence>
<feature type="compositionally biased region" description="Pro residues" evidence="2">
    <location>
        <begin position="23"/>
        <end position="38"/>
    </location>
</feature>
<evidence type="ECO:0000313" key="3">
    <source>
        <dbReference type="EMBL" id="ABW81079.1"/>
    </source>
</evidence>
<reference evidence="3" key="1">
    <citation type="submission" date="2007-09" db="EMBL/GenBank/DDBJ databases">
        <title>Adaptive radiation of a tandemly repeated short chain dehydrogenase encoding gene family in Brassicales.</title>
        <authorList>
            <person name="Navarro-Quezada A.R."/>
            <person name="Schmid K.J."/>
        </authorList>
    </citation>
    <scope>NUCLEOTIDE SEQUENCE</scope>
</reference>
<dbReference type="EMBL" id="EU162609">
    <property type="protein sequence ID" value="ABW81079.1"/>
    <property type="molecule type" value="Genomic_DNA"/>
</dbReference>
<protein>
    <submittedName>
        <fullName evidence="3">SerKin11</fullName>
    </submittedName>
</protein>
<feature type="compositionally biased region" description="Basic residues" evidence="2">
    <location>
        <begin position="199"/>
        <end position="211"/>
    </location>
</feature>
<feature type="compositionally biased region" description="Acidic residues" evidence="2">
    <location>
        <begin position="373"/>
        <end position="382"/>
    </location>
</feature>
<feature type="region of interest" description="Disordered" evidence="2">
    <location>
        <begin position="18"/>
        <end position="38"/>
    </location>
</feature>
<feature type="compositionally biased region" description="Polar residues" evidence="2">
    <location>
        <begin position="357"/>
        <end position="372"/>
    </location>
</feature>
<feature type="region of interest" description="Disordered" evidence="2">
    <location>
        <begin position="259"/>
        <end position="278"/>
    </location>
</feature>
<dbReference type="AlphaFoldDB" id="B2BXP2"/>
<dbReference type="InterPro" id="IPR004252">
    <property type="entry name" value="Probable_transposase_24"/>
</dbReference>
<feature type="coiled-coil region" evidence="1">
    <location>
        <begin position="317"/>
        <end position="344"/>
    </location>
</feature>
<proteinExistence type="predicted"/>
<gene>
    <name evidence="3" type="primary">SerKin11</name>
</gene>
<feature type="region of interest" description="Disordered" evidence="2">
    <location>
        <begin position="349"/>
        <end position="382"/>
    </location>
</feature>